<dbReference type="PANTHER" id="PTHR13375">
    <property type="entry name" value="FMS INTERACTING PROTEIN"/>
    <property type="match status" value="1"/>
</dbReference>
<evidence type="ECO:0000313" key="5">
    <source>
        <dbReference type="EMBL" id="KAH7567431.1"/>
    </source>
</evidence>
<sequence>MEDGEIEEEGMVIDGNGGGDAQLTDSPVKMEKLAYEMLRESKSSIEEIVAEMLAIKKENKPKSQLRELVTQMIIHFVTLRQANRTILVEEDSVKAETERAKAPVDSRTLQLHNLMYEKSHYVKAIKACKDFKSKYPDIELVPEEEFFRDAPEKIKASKLSNDSSHDLMLKRLNYELHQRKELCKLHEKLEQHKKSLQETIANRKKFLSSLPSHLKSLKKASLPVQNQLGVLHTKKIKQNHSAELLPPPLYVIFSQLVAQKEAFSENVDLEIVGSLKDAQTFARQQAIKDTDYKCLNGYSLATSSEPIAVRLKHYGWSILAFTIWKSIPTSVESSKLEDDVPDEEDDGQRRRKRPKRVQSKEILDQTGVYQAHPLKVILHINDDEVSDPKSAKLVTLKFEYLLKLNVVCVGIEGSHEGAENDILCNLFPDDTGLELPHQSAKLSVGETLVFDERRTSRPYKWAQHLAGIDFLPEVSPLLASPETPNSEAGRNEAVISGLALYRQQSRVETVVQRIRSRKKAQLALVLRCMFMISVFAVSWKEQLDSLMKLKWPALKCESVPWALHIPLCNLHNWSSAGPSPNRAPSLPATDTEQIQEHTDVNMNGRSGNSKDELESAREDGELPSLVPAASVGSDVKITPSKASNLDHSRQLALISKSMISPVSKARSLSFKKYDDDSDLLLDTDSELDDPAQFVTDAENAASIQCYETENSWVDCGVKEFCLALTRKMDVNEKIVKLQAKIKISMEYPLRPPLFSVSLDTTPGENGPENDGSEWFNELRAMEGEVNLHILKTVPLDQENYILAHQVRCLAMLFDYCMAEASPSSEKRKSTSVVDVGLCKPVSGRLIARSLRGRDRRKMISWKDMECTSGYPY</sequence>
<dbReference type="InterPro" id="IPR019163">
    <property type="entry name" value="THO_Thoc5"/>
</dbReference>
<feature type="region of interest" description="Disordered" evidence="4">
    <location>
        <begin position="597"/>
        <end position="625"/>
    </location>
</feature>
<protein>
    <recommendedName>
        <fullName evidence="7">THO complex subunit 5B</fullName>
    </recommendedName>
</protein>
<evidence type="ECO:0000256" key="2">
    <source>
        <dbReference type="ARBA" id="ARBA00008044"/>
    </source>
</evidence>
<feature type="compositionally biased region" description="Acidic residues" evidence="4">
    <location>
        <begin position="1"/>
        <end position="11"/>
    </location>
</feature>
<keyword evidence="6" id="KW-1185">Reference proteome</keyword>
<organism evidence="5 6">
    <name type="scientific">Xanthoceras sorbifolium</name>
    <dbReference type="NCBI Taxonomy" id="99658"/>
    <lineage>
        <taxon>Eukaryota</taxon>
        <taxon>Viridiplantae</taxon>
        <taxon>Streptophyta</taxon>
        <taxon>Embryophyta</taxon>
        <taxon>Tracheophyta</taxon>
        <taxon>Spermatophyta</taxon>
        <taxon>Magnoliopsida</taxon>
        <taxon>eudicotyledons</taxon>
        <taxon>Gunneridae</taxon>
        <taxon>Pentapetalae</taxon>
        <taxon>rosids</taxon>
        <taxon>malvids</taxon>
        <taxon>Sapindales</taxon>
        <taxon>Sapindaceae</taxon>
        <taxon>Xanthoceroideae</taxon>
        <taxon>Xanthoceras</taxon>
    </lineage>
</organism>
<comment type="similarity">
    <text evidence="2">Belongs to the THOC5 family.</text>
</comment>
<gene>
    <name evidence="5" type="ORF">JRO89_XS07G0072400</name>
</gene>
<keyword evidence="3" id="KW-0539">Nucleus</keyword>
<feature type="region of interest" description="Disordered" evidence="4">
    <location>
        <begin position="1"/>
        <end position="25"/>
    </location>
</feature>
<feature type="compositionally biased region" description="Basic and acidic residues" evidence="4">
    <location>
        <begin position="608"/>
        <end position="620"/>
    </location>
</feature>
<evidence type="ECO:0000313" key="6">
    <source>
        <dbReference type="Proteomes" id="UP000827721"/>
    </source>
</evidence>
<comment type="caution">
    <text evidence="5">The sequence shown here is derived from an EMBL/GenBank/DDBJ whole genome shotgun (WGS) entry which is preliminary data.</text>
</comment>
<accession>A0ABQ8HSU1</accession>
<evidence type="ECO:0000256" key="3">
    <source>
        <dbReference type="ARBA" id="ARBA00023242"/>
    </source>
</evidence>
<dbReference type="EMBL" id="JAFEMO010000007">
    <property type="protein sequence ID" value="KAH7567431.1"/>
    <property type="molecule type" value="Genomic_DNA"/>
</dbReference>
<reference evidence="5 6" key="1">
    <citation type="submission" date="2021-02" db="EMBL/GenBank/DDBJ databases">
        <title>Plant Genome Project.</title>
        <authorList>
            <person name="Zhang R.-G."/>
        </authorList>
    </citation>
    <scope>NUCLEOTIDE SEQUENCE [LARGE SCALE GENOMIC DNA]</scope>
    <source>
        <tissue evidence="5">Leaves</tissue>
    </source>
</reference>
<evidence type="ECO:0000256" key="4">
    <source>
        <dbReference type="SAM" id="MobiDB-lite"/>
    </source>
</evidence>
<dbReference type="Pfam" id="PF09766">
    <property type="entry name" value="FmiP_Thoc5"/>
    <property type="match status" value="1"/>
</dbReference>
<dbReference type="PANTHER" id="PTHR13375:SF3">
    <property type="entry name" value="THO COMPLEX SUBUNIT 5 HOMOLOG"/>
    <property type="match status" value="1"/>
</dbReference>
<feature type="region of interest" description="Disordered" evidence="4">
    <location>
        <begin position="334"/>
        <end position="357"/>
    </location>
</feature>
<evidence type="ECO:0008006" key="7">
    <source>
        <dbReference type="Google" id="ProtNLM"/>
    </source>
</evidence>
<comment type="subcellular location">
    <subcellularLocation>
        <location evidence="1">Nucleus</location>
    </subcellularLocation>
</comment>
<proteinExistence type="inferred from homology"/>
<name>A0ABQ8HSU1_9ROSI</name>
<evidence type="ECO:0000256" key="1">
    <source>
        <dbReference type="ARBA" id="ARBA00004123"/>
    </source>
</evidence>
<dbReference type="Proteomes" id="UP000827721">
    <property type="component" value="Unassembled WGS sequence"/>
</dbReference>